<comment type="caution">
    <text evidence="1">The sequence shown here is derived from an EMBL/GenBank/DDBJ whole genome shotgun (WGS) entry which is preliminary data.</text>
</comment>
<organism evidence="1">
    <name type="scientific">marine sediment metagenome</name>
    <dbReference type="NCBI Taxonomy" id="412755"/>
    <lineage>
        <taxon>unclassified sequences</taxon>
        <taxon>metagenomes</taxon>
        <taxon>ecological metagenomes</taxon>
    </lineage>
</organism>
<feature type="non-terminal residue" evidence="1">
    <location>
        <position position="1"/>
    </location>
</feature>
<evidence type="ECO:0000313" key="1">
    <source>
        <dbReference type="EMBL" id="GAI04899.1"/>
    </source>
</evidence>
<dbReference type="AlphaFoldDB" id="X1MEV0"/>
<protein>
    <submittedName>
        <fullName evidence="1">Uncharacterized protein</fullName>
    </submittedName>
</protein>
<accession>X1MEV0</accession>
<proteinExistence type="predicted"/>
<reference evidence="1" key="1">
    <citation type="journal article" date="2014" name="Front. Microbiol.">
        <title>High frequency of phylogenetically diverse reductive dehalogenase-homologous genes in deep subseafloor sedimentary metagenomes.</title>
        <authorList>
            <person name="Kawai M."/>
            <person name="Futagami T."/>
            <person name="Toyoda A."/>
            <person name="Takaki Y."/>
            <person name="Nishi S."/>
            <person name="Hori S."/>
            <person name="Arai W."/>
            <person name="Tsubouchi T."/>
            <person name="Morono Y."/>
            <person name="Uchiyama I."/>
            <person name="Ito T."/>
            <person name="Fujiyama A."/>
            <person name="Inagaki F."/>
            <person name="Takami H."/>
        </authorList>
    </citation>
    <scope>NUCLEOTIDE SEQUENCE</scope>
    <source>
        <strain evidence="1">Expedition CK06-06</strain>
    </source>
</reference>
<dbReference type="PANTHER" id="PTHR37292">
    <property type="entry name" value="VNG6097C"/>
    <property type="match status" value="1"/>
</dbReference>
<dbReference type="EMBL" id="BARV01012538">
    <property type="protein sequence ID" value="GAI04899.1"/>
    <property type="molecule type" value="Genomic_DNA"/>
</dbReference>
<dbReference type="PANTHER" id="PTHR37292:SF2">
    <property type="entry name" value="DUF262 DOMAIN-CONTAINING PROTEIN"/>
    <property type="match status" value="1"/>
</dbReference>
<sequence>KTHEENEETFQDMAEAFIRVNRYGVRIGNVELMLSFLAGAISGDLKKKVYELHEPLHKDFEIELQPVIRFAFSNFGLKQTQISKVTQFKANIKKISSFATTDINSIFGGCDTAMRLAVSLIKKEFGVSNSRLLPSQAPLTILSSYFYQKNITSLNDLGEDDVKNITKWFILASFNGYYSSATDTKLDGDLNTVKSSTSFP</sequence>
<feature type="non-terminal residue" evidence="1">
    <location>
        <position position="200"/>
    </location>
</feature>
<gene>
    <name evidence="1" type="ORF">S06H3_23166</name>
</gene>
<name>X1MEV0_9ZZZZ</name>